<keyword evidence="3" id="KW-1185">Reference proteome</keyword>
<dbReference type="PANTHER" id="PTHR34606:SF15">
    <property type="entry name" value="BON DOMAIN-CONTAINING PROTEIN"/>
    <property type="match status" value="1"/>
</dbReference>
<dbReference type="EMBL" id="CP037421">
    <property type="protein sequence ID" value="QDT27181.1"/>
    <property type="molecule type" value="Genomic_DNA"/>
</dbReference>
<dbReference type="Proteomes" id="UP000315647">
    <property type="component" value="Chromosome"/>
</dbReference>
<feature type="domain" description="BON" evidence="1">
    <location>
        <begin position="139"/>
        <end position="207"/>
    </location>
</feature>
<dbReference type="SMART" id="SM00749">
    <property type="entry name" value="BON"/>
    <property type="match status" value="4"/>
</dbReference>
<name>A0A517Q6B7_9PLAN</name>
<proteinExistence type="predicted"/>
<dbReference type="PANTHER" id="PTHR34606">
    <property type="entry name" value="BON DOMAIN-CONTAINING PROTEIN"/>
    <property type="match status" value="1"/>
</dbReference>
<feature type="domain" description="BON" evidence="1">
    <location>
        <begin position="67"/>
        <end position="135"/>
    </location>
</feature>
<dbReference type="PROSITE" id="PS50914">
    <property type="entry name" value="BON"/>
    <property type="match status" value="4"/>
</dbReference>
<gene>
    <name evidence="2" type="primary">osmY</name>
    <name evidence="2" type="ORF">Enr10x_24960</name>
</gene>
<organism evidence="2 3">
    <name type="scientific">Gimesia panareensis</name>
    <dbReference type="NCBI Taxonomy" id="2527978"/>
    <lineage>
        <taxon>Bacteria</taxon>
        <taxon>Pseudomonadati</taxon>
        <taxon>Planctomycetota</taxon>
        <taxon>Planctomycetia</taxon>
        <taxon>Planctomycetales</taxon>
        <taxon>Planctomycetaceae</taxon>
        <taxon>Gimesia</taxon>
    </lineage>
</organism>
<dbReference type="RefSeq" id="WP_145449323.1">
    <property type="nucleotide sequence ID" value="NZ_CP037421.1"/>
</dbReference>
<feature type="domain" description="BON" evidence="1">
    <location>
        <begin position="370"/>
        <end position="438"/>
    </location>
</feature>
<evidence type="ECO:0000259" key="1">
    <source>
        <dbReference type="PROSITE" id="PS50914"/>
    </source>
</evidence>
<feature type="domain" description="BON" evidence="1">
    <location>
        <begin position="296"/>
        <end position="364"/>
    </location>
</feature>
<evidence type="ECO:0000313" key="3">
    <source>
        <dbReference type="Proteomes" id="UP000315647"/>
    </source>
</evidence>
<dbReference type="AlphaFoldDB" id="A0A517Q6B7"/>
<protein>
    <submittedName>
        <fullName evidence="2">Osmotically-inducible protein Y</fullName>
    </submittedName>
</protein>
<dbReference type="InterPro" id="IPR007055">
    <property type="entry name" value="BON_dom"/>
</dbReference>
<dbReference type="InterPro" id="IPR014004">
    <property type="entry name" value="Transpt-assoc_nodulatn_dom_bac"/>
</dbReference>
<evidence type="ECO:0000313" key="2">
    <source>
        <dbReference type="EMBL" id="QDT27181.1"/>
    </source>
</evidence>
<dbReference type="InterPro" id="IPR051686">
    <property type="entry name" value="Lipoprotein_DolP"/>
</dbReference>
<accession>A0A517Q6B7</accession>
<dbReference type="Pfam" id="PF04972">
    <property type="entry name" value="BON"/>
    <property type="match status" value="6"/>
</dbReference>
<sequence>MKQHIPAVNHTLFFHPIKPRRGIFPVALLLSLCLVGSTSVSAGEKSPAKQETASQPKTSDVDLKALTDELIMLAIDDELRRSEAVDGHRIDVDVAQGIVTLSGHVNNYLAKEIAVGLAERVRGTVSVIDEMVVNVEPSEDKVLIRDIQSALKADPGTQHLSVKVAAERGEVTLTGEVPTTGEKTLAGEVAMGVKGLTELENQLKVNHKKQLSDDDMQHEISELIKYAVLLDDSELEVQVKDRTAIITGRVARAFQKSHADMLAYLGGAKEVDSRGVLVYWKHTNPMLRTKRYEQATDADIKQAVERTFKYDPRLLSYDPKVTVKGGVVTLTGDVGNQAAQRAADKDARHTIGVRRVKNNLSVRWEDKPPTDQQIADFTRAALARDPYLERHNLIVECRNAHVSLYGLVDTQFEKYHADWIASRQKGVVHINDYLAVRKKWKPKSDAAIEADLKEKLAYDFIGPDNQVSATVENGVAILRGTVDSWLMWQRALDLAIAAGAREPHNLIEVRYGLPSGPHYYGPHMYVPR</sequence>
<dbReference type="Gene3D" id="3.30.1340.30">
    <property type="match status" value="3"/>
</dbReference>
<reference evidence="2 3" key="1">
    <citation type="submission" date="2019-03" db="EMBL/GenBank/DDBJ databases">
        <title>Deep-cultivation of Planctomycetes and their phenomic and genomic characterization uncovers novel biology.</title>
        <authorList>
            <person name="Wiegand S."/>
            <person name="Jogler M."/>
            <person name="Boedeker C."/>
            <person name="Pinto D."/>
            <person name="Vollmers J."/>
            <person name="Rivas-Marin E."/>
            <person name="Kohn T."/>
            <person name="Peeters S.H."/>
            <person name="Heuer A."/>
            <person name="Rast P."/>
            <person name="Oberbeckmann S."/>
            <person name="Bunk B."/>
            <person name="Jeske O."/>
            <person name="Meyerdierks A."/>
            <person name="Storesund J.E."/>
            <person name="Kallscheuer N."/>
            <person name="Luecker S."/>
            <person name="Lage O.M."/>
            <person name="Pohl T."/>
            <person name="Merkel B.J."/>
            <person name="Hornburger P."/>
            <person name="Mueller R.-W."/>
            <person name="Bruemmer F."/>
            <person name="Labrenz M."/>
            <person name="Spormann A.M."/>
            <person name="Op den Camp H."/>
            <person name="Overmann J."/>
            <person name="Amann R."/>
            <person name="Jetten M.S.M."/>
            <person name="Mascher T."/>
            <person name="Medema M.H."/>
            <person name="Devos D.P."/>
            <person name="Kaster A.-K."/>
            <person name="Ovreas L."/>
            <person name="Rohde M."/>
            <person name="Galperin M.Y."/>
            <person name="Jogler C."/>
        </authorList>
    </citation>
    <scope>NUCLEOTIDE SEQUENCE [LARGE SCALE GENOMIC DNA]</scope>
    <source>
        <strain evidence="2 3">Enr10</strain>
    </source>
</reference>